<dbReference type="EMBL" id="BMAV01015861">
    <property type="protein sequence ID" value="GFY66156.1"/>
    <property type="molecule type" value="Genomic_DNA"/>
</dbReference>
<organism evidence="1 2">
    <name type="scientific">Trichonephila inaurata madagascariensis</name>
    <dbReference type="NCBI Taxonomy" id="2747483"/>
    <lineage>
        <taxon>Eukaryota</taxon>
        <taxon>Metazoa</taxon>
        <taxon>Ecdysozoa</taxon>
        <taxon>Arthropoda</taxon>
        <taxon>Chelicerata</taxon>
        <taxon>Arachnida</taxon>
        <taxon>Araneae</taxon>
        <taxon>Araneomorphae</taxon>
        <taxon>Entelegynae</taxon>
        <taxon>Araneoidea</taxon>
        <taxon>Nephilidae</taxon>
        <taxon>Trichonephila</taxon>
        <taxon>Trichonephila inaurata</taxon>
    </lineage>
</organism>
<dbReference type="OrthoDB" id="6425182at2759"/>
<keyword evidence="2" id="KW-1185">Reference proteome</keyword>
<protein>
    <submittedName>
        <fullName evidence="1">Uncharacterized protein</fullName>
    </submittedName>
</protein>
<name>A0A8X7CGS1_9ARAC</name>
<evidence type="ECO:0000313" key="1">
    <source>
        <dbReference type="EMBL" id="GFY66156.1"/>
    </source>
</evidence>
<reference evidence="1" key="1">
    <citation type="submission" date="2020-08" db="EMBL/GenBank/DDBJ databases">
        <title>Multicomponent nature underlies the extraordinary mechanical properties of spider dragline silk.</title>
        <authorList>
            <person name="Kono N."/>
            <person name="Nakamura H."/>
            <person name="Mori M."/>
            <person name="Yoshida Y."/>
            <person name="Ohtoshi R."/>
            <person name="Malay A.D."/>
            <person name="Moran D.A.P."/>
            <person name="Tomita M."/>
            <person name="Numata K."/>
            <person name="Arakawa K."/>
        </authorList>
    </citation>
    <scope>NUCLEOTIDE SEQUENCE</scope>
</reference>
<dbReference type="AlphaFoldDB" id="A0A8X7CGS1"/>
<proteinExistence type="predicted"/>
<sequence length="189" mass="21991">MTNEEFCDAYPLFCPDNDPQKAFPLIPYLSDLMDLRYDWEYTYLESHNETMIDRCKMKLEEKQWGCSKNYMRVPVVDDKGEPNCCIAIESLVGQPEAEEKLFPNNFVIDLDLNTQVEEYVFSSVPVIIQIKIHDRRAVANPFSDGFPLEGGKEYIAYVSMQTQELLPSPYDTDCMDYLKNGKKTMERVH</sequence>
<dbReference type="Proteomes" id="UP000886998">
    <property type="component" value="Unassembled WGS sequence"/>
</dbReference>
<comment type="caution">
    <text evidence="1">The sequence shown here is derived from an EMBL/GenBank/DDBJ whole genome shotgun (WGS) entry which is preliminary data.</text>
</comment>
<evidence type="ECO:0000313" key="2">
    <source>
        <dbReference type="Proteomes" id="UP000886998"/>
    </source>
</evidence>
<gene>
    <name evidence="1" type="primary">AVEN_249667_1</name>
    <name evidence="1" type="ORF">TNIN_272091</name>
</gene>
<accession>A0A8X7CGS1</accession>